<evidence type="ECO:0000313" key="4">
    <source>
        <dbReference type="Proteomes" id="UP000223913"/>
    </source>
</evidence>
<feature type="chain" id="PRO_5012767956" evidence="2">
    <location>
        <begin position="22"/>
        <end position="123"/>
    </location>
</feature>
<dbReference type="Proteomes" id="UP000223913">
    <property type="component" value="Unassembled WGS sequence"/>
</dbReference>
<dbReference type="OrthoDB" id="797657at2"/>
<reference evidence="3 4" key="1">
    <citation type="submission" date="2017-10" db="EMBL/GenBank/DDBJ databases">
        <title>The draft genome sequence of Lewinella nigricans NBRC 102662.</title>
        <authorList>
            <person name="Wang K."/>
        </authorList>
    </citation>
    <scope>NUCLEOTIDE SEQUENCE [LARGE SCALE GENOMIC DNA]</scope>
    <source>
        <strain evidence="3 4">NBRC 102662</strain>
    </source>
</reference>
<evidence type="ECO:0000256" key="1">
    <source>
        <dbReference type="SAM" id="MobiDB-lite"/>
    </source>
</evidence>
<name>A0A2D0NGM6_FLAN2</name>
<gene>
    <name evidence="3" type="ORF">CRP01_05410</name>
</gene>
<accession>A0A2D0NGM6</accession>
<dbReference type="EMBL" id="PDUD01000009">
    <property type="protein sequence ID" value="PHN07540.1"/>
    <property type="molecule type" value="Genomic_DNA"/>
</dbReference>
<organism evidence="3 4">
    <name type="scientific">Flavilitoribacter nigricans (strain ATCC 23147 / DSM 23189 / NBRC 102662 / NCIMB 1420 / SS-2)</name>
    <name type="common">Lewinella nigricans</name>
    <dbReference type="NCBI Taxonomy" id="1122177"/>
    <lineage>
        <taxon>Bacteria</taxon>
        <taxon>Pseudomonadati</taxon>
        <taxon>Bacteroidota</taxon>
        <taxon>Saprospiria</taxon>
        <taxon>Saprospirales</taxon>
        <taxon>Lewinellaceae</taxon>
        <taxon>Flavilitoribacter</taxon>
    </lineage>
</organism>
<comment type="caution">
    <text evidence="3">The sequence shown here is derived from an EMBL/GenBank/DDBJ whole genome shotgun (WGS) entry which is preliminary data.</text>
</comment>
<dbReference type="AlphaFoldDB" id="A0A2D0NGM6"/>
<dbReference type="RefSeq" id="WP_099148990.1">
    <property type="nucleotide sequence ID" value="NZ_PDUD01000009.1"/>
</dbReference>
<protein>
    <submittedName>
        <fullName evidence="3">Uncharacterized protein</fullName>
    </submittedName>
</protein>
<proteinExistence type="predicted"/>
<sequence length="123" mass="13703">MKIQSILVVVALMAIVPFSYGQNQQTLTGPQAKNFKLMGQDHPAVTVADTETESVESLTGPAAKNQKHRYRAAGVQTDYSAISNPKFMGPKAKNYKFWKNREQEVSALPKGKMNRKDQTSLFK</sequence>
<keyword evidence="2" id="KW-0732">Signal</keyword>
<evidence type="ECO:0000313" key="3">
    <source>
        <dbReference type="EMBL" id="PHN07540.1"/>
    </source>
</evidence>
<evidence type="ECO:0000256" key="2">
    <source>
        <dbReference type="SAM" id="SignalP"/>
    </source>
</evidence>
<feature type="region of interest" description="Disordered" evidence="1">
    <location>
        <begin position="51"/>
        <end position="70"/>
    </location>
</feature>
<keyword evidence="4" id="KW-1185">Reference proteome</keyword>
<feature type="signal peptide" evidence="2">
    <location>
        <begin position="1"/>
        <end position="21"/>
    </location>
</feature>